<evidence type="ECO:0000259" key="10">
    <source>
        <dbReference type="Pfam" id="PF13515"/>
    </source>
</evidence>
<gene>
    <name evidence="11" type="ORF">DBV05_g12432</name>
</gene>
<evidence type="ECO:0000256" key="6">
    <source>
        <dbReference type="SAM" id="MobiDB-lite"/>
    </source>
</evidence>
<proteinExistence type="predicted"/>
<feature type="transmembrane region" description="Helical" evidence="7">
    <location>
        <begin position="770"/>
        <end position="788"/>
    </location>
</feature>
<name>A0A5N5CU73_9PEZI</name>
<dbReference type="EMBL" id="VCHE01000256">
    <property type="protein sequence ID" value="KAB2568894.1"/>
    <property type="molecule type" value="Genomic_DNA"/>
</dbReference>
<keyword evidence="3 7" id="KW-1133">Transmembrane helix</keyword>
<dbReference type="OrthoDB" id="2274698at2759"/>
<keyword evidence="2 7" id="KW-0812">Transmembrane</keyword>
<feature type="transmembrane region" description="Helical" evidence="7">
    <location>
        <begin position="808"/>
        <end position="828"/>
    </location>
</feature>
<keyword evidence="12" id="KW-1185">Reference proteome</keyword>
<feature type="domain" description="DUF2421" evidence="8">
    <location>
        <begin position="829"/>
        <end position="1043"/>
    </location>
</feature>
<comment type="caution">
    <text evidence="11">The sequence shown here is derived from an EMBL/GenBank/DDBJ whole genome shotgun (WGS) entry which is preliminary data.</text>
</comment>
<evidence type="ECO:0000256" key="1">
    <source>
        <dbReference type="ARBA" id="ARBA00004141"/>
    </source>
</evidence>
<dbReference type="Proteomes" id="UP000325902">
    <property type="component" value="Unassembled WGS sequence"/>
</dbReference>
<feature type="transmembrane region" description="Helical" evidence="7">
    <location>
        <begin position="193"/>
        <end position="210"/>
    </location>
</feature>
<dbReference type="InterPro" id="IPR018820">
    <property type="entry name" value="BRE4-related_DUF2421"/>
</dbReference>
<evidence type="ECO:0000256" key="7">
    <source>
        <dbReference type="SAM" id="Phobius"/>
    </source>
</evidence>
<feature type="transmembrane region" description="Helical" evidence="7">
    <location>
        <begin position="666"/>
        <end position="683"/>
    </location>
</feature>
<evidence type="ECO:0000256" key="2">
    <source>
        <dbReference type="ARBA" id="ARBA00022692"/>
    </source>
</evidence>
<dbReference type="PANTHER" id="PTHR37994:SF3">
    <property type="entry name" value="ER TRANSPORTER 6TM N-TERMINAL DOMAIN-CONTAINING PROTEIN"/>
    <property type="match status" value="1"/>
</dbReference>
<feature type="region of interest" description="Disordered" evidence="6">
    <location>
        <begin position="1"/>
        <end position="48"/>
    </location>
</feature>
<keyword evidence="4 7" id="KW-0472">Membrane</keyword>
<evidence type="ECO:0000256" key="3">
    <source>
        <dbReference type="ARBA" id="ARBA00022989"/>
    </source>
</evidence>
<protein>
    <recommendedName>
        <fullName evidence="13">ER transporter 6TM N-terminal domain-containing protein</fullName>
    </recommendedName>
</protein>
<feature type="region of interest" description="Disordered" evidence="6">
    <location>
        <begin position="600"/>
        <end position="625"/>
    </location>
</feature>
<evidence type="ECO:0000259" key="9">
    <source>
        <dbReference type="Pfam" id="PF10337"/>
    </source>
</evidence>
<dbReference type="InterPro" id="IPR018823">
    <property type="entry name" value="ArAE_2_N"/>
</dbReference>
<organism evidence="11 12">
    <name type="scientific">Lasiodiplodia theobromae</name>
    <dbReference type="NCBI Taxonomy" id="45133"/>
    <lineage>
        <taxon>Eukaryota</taxon>
        <taxon>Fungi</taxon>
        <taxon>Dikarya</taxon>
        <taxon>Ascomycota</taxon>
        <taxon>Pezizomycotina</taxon>
        <taxon>Dothideomycetes</taxon>
        <taxon>Dothideomycetes incertae sedis</taxon>
        <taxon>Botryosphaeriales</taxon>
        <taxon>Botryosphaeriaceae</taxon>
        <taxon>Lasiodiplodia</taxon>
    </lineage>
</organism>
<evidence type="ECO:0000256" key="4">
    <source>
        <dbReference type="ARBA" id="ARBA00023136"/>
    </source>
</evidence>
<dbReference type="Pfam" id="PF10334">
    <property type="entry name" value="BRE4"/>
    <property type="match status" value="1"/>
</dbReference>
<feature type="transmembrane region" description="Helical" evidence="7">
    <location>
        <begin position="744"/>
        <end position="763"/>
    </location>
</feature>
<evidence type="ECO:0000259" key="8">
    <source>
        <dbReference type="Pfam" id="PF10334"/>
    </source>
</evidence>
<feature type="coiled-coil region" evidence="5">
    <location>
        <begin position="475"/>
        <end position="502"/>
    </location>
</feature>
<feature type="transmembrane region" description="Helical" evidence="7">
    <location>
        <begin position="244"/>
        <end position="268"/>
    </location>
</feature>
<accession>A0A5N5CU73</accession>
<dbReference type="InterPro" id="IPR049453">
    <property type="entry name" value="Memb_transporter_dom"/>
</dbReference>
<feature type="transmembrane region" description="Helical" evidence="7">
    <location>
        <begin position="217"/>
        <end position="238"/>
    </location>
</feature>
<feature type="compositionally biased region" description="Low complexity" evidence="6">
    <location>
        <begin position="600"/>
        <end position="609"/>
    </location>
</feature>
<comment type="subcellular location">
    <subcellularLocation>
        <location evidence="1">Membrane</location>
        <topology evidence="1">Multi-pass membrane protein</topology>
    </subcellularLocation>
</comment>
<dbReference type="Pfam" id="PF13515">
    <property type="entry name" value="FUSC_2"/>
    <property type="match status" value="1"/>
</dbReference>
<keyword evidence="5" id="KW-0175">Coiled coil</keyword>
<evidence type="ECO:0000313" key="11">
    <source>
        <dbReference type="EMBL" id="KAB2568894.1"/>
    </source>
</evidence>
<dbReference type="GO" id="GO:0016020">
    <property type="term" value="C:membrane"/>
    <property type="evidence" value="ECO:0007669"/>
    <property type="project" value="UniProtKB-SubCell"/>
</dbReference>
<dbReference type="Pfam" id="PF10337">
    <property type="entry name" value="ArAE_2_N"/>
    <property type="match status" value="1"/>
</dbReference>
<reference evidence="11 12" key="1">
    <citation type="journal article" date="2019" name="Sci. Rep.">
        <title>A multi-omics analysis of the grapevine pathogen Lasiodiplodia theobromae reveals that temperature affects the expression of virulence- and pathogenicity-related genes.</title>
        <authorList>
            <person name="Felix C."/>
            <person name="Meneses R."/>
            <person name="Goncalves M.F.M."/>
            <person name="Tilleman L."/>
            <person name="Duarte A.S."/>
            <person name="Jorrin-Novo J.V."/>
            <person name="Van de Peer Y."/>
            <person name="Deforce D."/>
            <person name="Van Nieuwerburgh F."/>
            <person name="Esteves A.C."/>
            <person name="Alves A."/>
        </authorList>
    </citation>
    <scope>NUCLEOTIDE SEQUENCE [LARGE SCALE GENOMIC DNA]</scope>
    <source>
        <strain evidence="11 12">LA-SOL3</strain>
    </source>
</reference>
<feature type="domain" description="Putative ER transporter 6TM N-terminal" evidence="9">
    <location>
        <begin position="51"/>
        <end position="508"/>
    </location>
</feature>
<feature type="transmembrane region" description="Helical" evidence="7">
    <location>
        <begin position="98"/>
        <end position="129"/>
    </location>
</feature>
<feature type="transmembrane region" description="Helical" evidence="7">
    <location>
        <begin position="65"/>
        <end position="86"/>
    </location>
</feature>
<dbReference type="AlphaFoldDB" id="A0A5N5CU73"/>
<feature type="domain" description="Integral membrane bound transporter" evidence="10">
    <location>
        <begin position="689"/>
        <end position="825"/>
    </location>
</feature>
<evidence type="ECO:0008006" key="13">
    <source>
        <dbReference type="Google" id="ProtNLM"/>
    </source>
</evidence>
<feature type="transmembrane region" description="Helical" evidence="7">
    <location>
        <begin position="717"/>
        <end position="738"/>
    </location>
</feature>
<dbReference type="PANTHER" id="PTHR37994">
    <property type="entry name" value="ARAE_2_N DOMAIN-CONTAINING PROTEIN-RELATED"/>
    <property type="match status" value="1"/>
</dbReference>
<evidence type="ECO:0000313" key="12">
    <source>
        <dbReference type="Proteomes" id="UP000325902"/>
    </source>
</evidence>
<evidence type="ECO:0000256" key="5">
    <source>
        <dbReference type="SAM" id="Coils"/>
    </source>
</evidence>
<sequence>MPHRDVDNVAQLDTGKAAAAAGPQPEPLDNPFLTPRNADPGQIKQRKRKKLPSWLDHFNGPDLKALFKSSVAVWIGTILIFIDPVLNSYGQALFFAPILLFILPSTGVVLMSVLGGVSAILGMALGWAWGVITMKAALATRPAADTNAQLAALSQTVAAAAQKNISNPSASSGQSAYAQQLIFDGAMLDARVVATYFCMLGLFIYLMARLKAAAPKLALITLFAIIVSDIFLTIAPLLPSFQGAIPQVLIKPAATAIGINVVCNLLFFPESTSHICLRQVGEVVRPVGEFVGAYAAFLAFHDQVCVNEARVVRSRRDMLVAFKALQANLAFLPLDFSFGCWKAEDVESLRKPLEDVLAAFMGMLNLATTQSAAAVGGGGAAAASTDAASRPLSSSSTSSSLPGSVPIVQLLSRVETAGGDQANIAAVDQPLWGGHLDTFQTSSQPLLSAIADTVSAIIEGVELANKRRWFGRLSAEEYTSVRQRHRATIAALERELEAFSKLNTERILARYDQRFDEHGARLDAGDKKAIVSADHAKALLATFVFEERLCRFGEALKGMLERVVQIEEERPMPRLWFPTKIRHAAAWVFSKDKEATLAAAAESSDASSSGGPEDEKKASDDDSGDTLDAEQLLATLRRHHGRKRRGAVGRFLLALTKWFGNAEGMYALRMLVVTIALALPAVIQSSAGFYYREKGLWGLIMAQTALTMFMSDFTYSFIIRIAGTVTGGVVGLVCWYIGAGNGPGNPYGMAAIMAPVIICIMWFRLHAPSVLLPGVMLVSATMFLVVGYSWDDTHIPSYGNPGVGYEIFWRRILLVVIGFFAAAIVTLLPRPPSAARHITKTLAASLRANQDILALSVLAWRHAVQGKSVTSVSETVTAATIDTFETLSALVEPIQLLRFEFSSSVFDSATLMAVVRAHGVFAVSVAQLHAYTASLPPAFRQQFAAASGVLDDDGVVVGEVVAVLNLVGQTLKTGDALPAVLKPRMAERMVERMQRVELEPVSRERVCQSEFRRYCVALNSLLGMMEALDELVVGVKGAVGETYSVGFSTALE</sequence>